<dbReference type="GO" id="GO:0102710">
    <property type="term" value="F:D-inositol-3-phosphate glycosyltransferase activity"/>
    <property type="evidence" value="ECO:0007669"/>
    <property type="project" value="UniProtKB-EC"/>
</dbReference>
<feature type="domain" description="Glycosyl transferase family 1" evidence="1">
    <location>
        <begin position="203"/>
        <end position="347"/>
    </location>
</feature>
<gene>
    <name evidence="2" type="primary">mshA_3</name>
    <name evidence="2" type="ORF">K227x_18730</name>
</gene>
<dbReference type="SUPFAM" id="SSF53756">
    <property type="entry name" value="UDP-Glycosyltransferase/glycogen phosphorylase"/>
    <property type="match status" value="1"/>
</dbReference>
<reference evidence="2 3" key="1">
    <citation type="submission" date="2019-02" db="EMBL/GenBank/DDBJ databases">
        <title>Deep-cultivation of Planctomycetes and their phenomic and genomic characterization uncovers novel biology.</title>
        <authorList>
            <person name="Wiegand S."/>
            <person name="Jogler M."/>
            <person name="Boedeker C."/>
            <person name="Pinto D."/>
            <person name="Vollmers J."/>
            <person name="Rivas-Marin E."/>
            <person name="Kohn T."/>
            <person name="Peeters S.H."/>
            <person name="Heuer A."/>
            <person name="Rast P."/>
            <person name="Oberbeckmann S."/>
            <person name="Bunk B."/>
            <person name="Jeske O."/>
            <person name="Meyerdierks A."/>
            <person name="Storesund J.E."/>
            <person name="Kallscheuer N."/>
            <person name="Luecker S."/>
            <person name="Lage O.M."/>
            <person name="Pohl T."/>
            <person name="Merkel B.J."/>
            <person name="Hornburger P."/>
            <person name="Mueller R.-W."/>
            <person name="Bruemmer F."/>
            <person name="Labrenz M."/>
            <person name="Spormann A.M."/>
            <person name="Op den Camp H."/>
            <person name="Overmann J."/>
            <person name="Amann R."/>
            <person name="Jetten M.S.M."/>
            <person name="Mascher T."/>
            <person name="Medema M.H."/>
            <person name="Devos D.P."/>
            <person name="Kaster A.-K."/>
            <person name="Ovreas L."/>
            <person name="Rohde M."/>
            <person name="Galperin M.Y."/>
            <person name="Jogler C."/>
        </authorList>
    </citation>
    <scope>NUCLEOTIDE SEQUENCE [LARGE SCALE GENOMIC DNA]</scope>
    <source>
        <strain evidence="2 3">K22_7</strain>
    </source>
</reference>
<dbReference type="Pfam" id="PF00534">
    <property type="entry name" value="Glycos_transf_1"/>
    <property type="match status" value="1"/>
</dbReference>
<name>A0A517N8L7_9BACT</name>
<keyword evidence="2" id="KW-0328">Glycosyltransferase</keyword>
<dbReference type="InterPro" id="IPR001296">
    <property type="entry name" value="Glyco_trans_1"/>
</dbReference>
<sequence length="388" mass="43939">MNIAFRHIGSQAWQGGANYLLNLCRVLQKQNGHDLNPIMFHGPGISDEDHEPLKKTLGTRLIECGDFTPDAIARRRWKSVITGCDKVAQAAFESEDTNVVFENADFYGRNFPIPTLAWAPDFQHRHFPKMFPRKQYWRREIGFRMQFSTRRQVVVSSQDAANDCRRFYGVPEERISVVRFSTPFELPPTTEASEQTRSKYSLPERFFLLPNQFWNHKNHSLVVDALERLNSDKNCPVIAVTGGASHPSCVSIFESIQRRVSKLGLQNNFRILGRIPFDDLKGLRSNCVALINPSLFEGWSTTIEEAKAIGTPLLLSDLDVHIEQAPKNATFFNRYSADDFAEKLIAIATTASATRPTVDTLQSASKDREDRFVSEFQSAVSATIQNHA</sequence>
<dbReference type="Proteomes" id="UP000318538">
    <property type="component" value="Chromosome"/>
</dbReference>
<dbReference type="KEGG" id="rlc:K227x_18730"/>
<keyword evidence="3" id="KW-1185">Reference proteome</keyword>
<organism evidence="2 3">
    <name type="scientific">Rubripirellula lacrimiformis</name>
    <dbReference type="NCBI Taxonomy" id="1930273"/>
    <lineage>
        <taxon>Bacteria</taxon>
        <taxon>Pseudomonadati</taxon>
        <taxon>Planctomycetota</taxon>
        <taxon>Planctomycetia</taxon>
        <taxon>Pirellulales</taxon>
        <taxon>Pirellulaceae</taxon>
        <taxon>Rubripirellula</taxon>
    </lineage>
</organism>
<dbReference type="Gene3D" id="3.40.50.2000">
    <property type="entry name" value="Glycogen Phosphorylase B"/>
    <property type="match status" value="1"/>
</dbReference>
<dbReference type="RefSeq" id="WP_145169162.1">
    <property type="nucleotide sequence ID" value="NZ_CP036525.1"/>
</dbReference>
<dbReference type="EMBL" id="CP036525">
    <property type="protein sequence ID" value="QDT03489.1"/>
    <property type="molecule type" value="Genomic_DNA"/>
</dbReference>
<dbReference type="AlphaFoldDB" id="A0A517N8L7"/>
<dbReference type="OrthoDB" id="283384at2"/>
<keyword evidence="2" id="KW-0808">Transferase</keyword>
<proteinExistence type="predicted"/>
<dbReference type="EC" id="2.4.1.250" evidence="2"/>
<accession>A0A517N8L7</accession>
<dbReference type="PANTHER" id="PTHR46401">
    <property type="entry name" value="GLYCOSYLTRANSFERASE WBBK-RELATED"/>
    <property type="match status" value="1"/>
</dbReference>
<evidence type="ECO:0000313" key="2">
    <source>
        <dbReference type="EMBL" id="QDT03489.1"/>
    </source>
</evidence>
<evidence type="ECO:0000259" key="1">
    <source>
        <dbReference type="Pfam" id="PF00534"/>
    </source>
</evidence>
<protein>
    <submittedName>
        <fullName evidence="2">D-inositol-3-phosphate glycosyltransferase</fullName>
        <ecNumber evidence="2">2.4.1.250</ecNumber>
    </submittedName>
</protein>
<evidence type="ECO:0000313" key="3">
    <source>
        <dbReference type="Proteomes" id="UP000318538"/>
    </source>
</evidence>
<dbReference type="CDD" id="cd03809">
    <property type="entry name" value="GT4_MtfB-like"/>
    <property type="match status" value="1"/>
</dbReference>
<dbReference type="PANTHER" id="PTHR46401:SF8">
    <property type="entry name" value="BLL6006 PROTEIN"/>
    <property type="match status" value="1"/>
</dbReference>